<sequence>MECKAVTMSVEKFGAMGDSKTFNTKAFAASMAHLAEVVPCAKGEGQLYVLSRKRLTATRGTKPSTLFSTGA</sequence>
<dbReference type="EMBL" id="NMUH01000101">
    <property type="protein sequence ID" value="MQL71554.1"/>
    <property type="molecule type" value="Genomic_DNA"/>
</dbReference>
<proteinExistence type="predicted"/>
<reference evidence="1" key="1">
    <citation type="submission" date="2017-07" db="EMBL/GenBank/DDBJ databases">
        <title>Taro Niue Genome Assembly and Annotation.</title>
        <authorList>
            <person name="Atibalentja N."/>
            <person name="Keating K."/>
            <person name="Fields C.J."/>
        </authorList>
    </citation>
    <scope>NUCLEOTIDE SEQUENCE</scope>
    <source>
        <strain evidence="1">Niue_2</strain>
        <tissue evidence="1">Leaf</tissue>
    </source>
</reference>
<keyword evidence="2" id="KW-1185">Reference proteome</keyword>
<dbReference type="Proteomes" id="UP000652761">
    <property type="component" value="Unassembled WGS sequence"/>
</dbReference>
<name>A0A843TQ15_COLES</name>
<dbReference type="AlphaFoldDB" id="A0A843TQ15"/>
<comment type="caution">
    <text evidence="1">The sequence shown here is derived from an EMBL/GenBank/DDBJ whole genome shotgun (WGS) entry which is preliminary data.</text>
</comment>
<gene>
    <name evidence="1" type="ORF">Taro_003867</name>
</gene>
<evidence type="ECO:0000313" key="1">
    <source>
        <dbReference type="EMBL" id="MQL71554.1"/>
    </source>
</evidence>
<organism evidence="1 2">
    <name type="scientific">Colocasia esculenta</name>
    <name type="common">Wild taro</name>
    <name type="synonym">Arum esculentum</name>
    <dbReference type="NCBI Taxonomy" id="4460"/>
    <lineage>
        <taxon>Eukaryota</taxon>
        <taxon>Viridiplantae</taxon>
        <taxon>Streptophyta</taxon>
        <taxon>Embryophyta</taxon>
        <taxon>Tracheophyta</taxon>
        <taxon>Spermatophyta</taxon>
        <taxon>Magnoliopsida</taxon>
        <taxon>Liliopsida</taxon>
        <taxon>Araceae</taxon>
        <taxon>Aroideae</taxon>
        <taxon>Colocasieae</taxon>
        <taxon>Colocasia</taxon>
    </lineage>
</organism>
<evidence type="ECO:0000313" key="2">
    <source>
        <dbReference type="Proteomes" id="UP000652761"/>
    </source>
</evidence>
<protein>
    <submittedName>
        <fullName evidence="1">Uncharacterized protein</fullName>
    </submittedName>
</protein>
<accession>A0A843TQ15</accession>